<organism evidence="1 2">
    <name type="scientific">Actinomadura bangladeshensis</name>
    <dbReference type="NCBI Taxonomy" id="453573"/>
    <lineage>
        <taxon>Bacteria</taxon>
        <taxon>Bacillati</taxon>
        <taxon>Actinomycetota</taxon>
        <taxon>Actinomycetes</taxon>
        <taxon>Streptosporangiales</taxon>
        <taxon>Thermomonosporaceae</taxon>
        <taxon>Actinomadura</taxon>
    </lineage>
</organism>
<name>A0A4R4NIP7_9ACTN</name>
<evidence type="ECO:0000313" key="1">
    <source>
        <dbReference type="EMBL" id="TDC09191.1"/>
    </source>
</evidence>
<evidence type="ECO:0000313" key="2">
    <source>
        <dbReference type="Proteomes" id="UP000295431"/>
    </source>
</evidence>
<dbReference type="Proteomes" id="UP000295431">
    <property type="component" value="Unassembled WGS sequence"/>
</dbReference>
<comment type="caution">
    <text evidence="1">The sequence shown here is derived from an EMBL/GenBank/DDBJ whole genome shotgun (WGS) entry which is preliminary data.</text>
</comment>
<accession>A0A4R4NIP7</accession>
<dbReference type="AlphaFoldDB" id="A0A4R4NIP7"/>
<dbReference type="EMBL" id="SMJW01000200">
    <property type="protein sequence ID" value="TDC09191.1"/>
    <property type="molecule type" value="Genomic_DNA"/>
</dbReference>
<reference evidence="1 2" key="1">
    <citation type="submission" date="2019-03" db="EMBL/GenBank/DDBJ databases">
        <title>Draft genome sequences of novel Actinobacteria.</title>
        <authorList>
            <person name="Sahin N."/>
            <person name="Ay H."/>
            <person name="Saygin H."/>
        </authorList>
    </citation>
    <scope>NUCLEOTIDE SEQUENCE [LARGE SCALE GENOMIC DNA]</scope>
    <source>
        <strain evidence="1 2">DSM 45347</strain>
    </source>
</reference>
<dbReference type="OrthoDB" id="3245799at2"/>
<protein>
    <submittedName>
        <fullName evidence="1">Uncharacterized protein</fullName>
    </submittedName>
</protein>
<sequence length="162" mass="17626">MPSATETHTTTAWEKIAALIDGRDPESVAGAVRDLDDTGRRAVAKALPGHVKAVRARRDPWEAIDDFAPAFRAAGAVALGGSSAVAAWLTRREFNSRWAGEHDDTGRLLELWDDRDDAWLADLARRLTLRLRGPRHIGLDLVLALLAETGIEPPDHDPLVVG</sequence>
<dbReference type="RefSeq" id="WP_131943486.1">
    <property type="nucleotide sequence ID" value="NZ_BAAAMX010000020.1"/>
</dbReference>
<keyword evidence="2" id="KW-1185">Reference proteome</keyword>
<gene>
    <name evidence="1" type="ORF">E1284_29810</name>
</gene>
<proteinExistence type="predicted"/>